<dbReference type="InterPro" id="IPR020988">
    <property type="entry name" value="Pept_U32_collagenase"/>
</dbReference>
<dbReference type="InterPro" id="IPR051454">
    <property type="entry name" value="RNA/ubiquinone_mod_enzymes"/>
</dbReference>
<dbReference type="PANTHER" id="PTHR30217">
    <property type="entry name" value="PEPTIDASE U32 FAMILY"/>
    <property type="match status" value="1"/>
</dbReference>
<name>A0A7I8DRG4_9FIRM</name>
<evidence type="ECO:0000259" key="1">
    <source>
        <dbReference type="Pfam" id="PF12392"/>
    </source>
</evidence>
<organism evidence="2 3">
    <name type="scientific">Anaerocolumna chitinilytica</name>
    <dbReference type="NCBI Taxonomy" id="1727145"/>
    <lineage>
        <taxon>Bacteria</taxon>
        <taxon>Bacillati</taxon>
        <taxon>Bacillota</taxon>
        <taxon>Clostridia</taxon>
        <taxon>Lachnospirales</taxon>
        <taxon>Lachnospiraceae</taxon>
        <taxon>Anaerocolumna</taxon>
    </lineage>
</organism>
<evidence type="ECO:0000313" key="2">
    <source>
        <dbReference type="EMBL" id="BCK00268.1"/>
    </source>
</evidence>
<dbReference type="EMBL" id="AP023368">
    <property type="protein sequence ID" value="BCK00268.1"/>
    <property type="molecule type" value="Genomic_DNA"/>
</dbReference>
<dbReference type="AlphaFoldDB" id="A0A7I8DRG4"/>
<reference evidence="2 3" key="1">
    <citation type="submission" date="2020-08" db="EMBL/GenBank/DDBJ databases">
        <title>Draft genome sequencing of an Anaerocolumna strain isolated from anoxic soil subjected to BSD treatment.</title>
        <authorList>
            <person name="Uek A."/>
            <person name="Tonouchi A."/>
        </authorList>
    </citation>
    <scope>NUCLEOTIDE SEQUENCE [LARGE SCALE GENOMIC DNA]</scope>
    <source>
        <strain evidence="2 3">CTTW</strain>
    </source>
</reference>
<dbReference type="PANTHER" id="PTHR30217:SF10">
    <property type="entry name" value="23S RRNA 5-HYDROXYCYTIDINE C2501 SYNTHASE"/>
    <property type="match status" value="1"/>
</dbReference>
<feature type="domain" description="Peptidase U32 collagenase" evidence="1">
    <location>
        <begin position="390"/>
        <end position="504"/>
    </location>
</feature>
<dbReference type="InterPro" id="IPR001539">
    <property type="entry name" value="Peptidase_U32"/>
</dbReference>
<evidence type="ECO:0000313" key="3">
    <source>
        <dbReference type="Proteomes" id="UP000515703"/>
    </source>
</evidence>
<dbReference type="RefSeq" id="WP_185255958.1">
    <property type="nucleotide sequence ID" value="NZ_AP023368.1"/>
</dbReference>
<keyword evidence="3" id="KW-1185">Reference proteome</keyword>
<accession>A0A7I8DRG4</accession>
<proteinExistence type="predicted"/>
<dbReference type="PROSITE" id="PS01276">
    <property type="entry name" value="PEPTIDASE_U32"/>
    <property type="match status" value="1"/>
</dbReference>
<dbReference type="Proteomes" id="UP000515703">
    <property type="component" value="Chromosome"/>
</dbReference>
<protein>
    <submittedName>
        <fullName evidence="2">Peptidase U32</fullName>
    </submittedName>
</protein>
<reference evidence="2 3" key="2">
    <citation type="submission" date="2020-08" db="EMBL/GenBank/DDBJ databases">
        <authorList>
            <person name="Ueki A."/>
            <person name="Tonouchi A."/>
        </authorList>
    </citation>
    <scope>NUCLEOTIDE SEQUENCE [LARGE SCALE GENOMIC DNA]</scope>
    <source>
        <strain evidence="2 3">CTTW</strain>
    </source>
</reference>
<dbReference type="Pfam" id="PF12392">
    <property type="entry name" value="DUF3656"/>
    <property type="match status" value="1"/>
</dbReference>
<dbReference type="KEGG" id="acht:bsdcttw_33080"/>
<gene>
    <name evidence="2" type="ORF">bsdcttw_33080</name>
</gene>
<dbReference type="Pfam" id="PF01136">
    <property type="entry name" value="Peptidase_U32"/>
    <property type="match status" value="1"/>
</dbReference>
<sequence>MKTVEILSPAGSFDSLKAAVNASCDAVYVGGVKFGARAYADNFTPDTMKEAIDFVHLHGKKLYMTVNTLLKNTELEKELYEYIKRYYELGVDAVIVQDLGVLHFLHTYFPKLPLHASTQMSLTMGEGANVLKDMGVTRVVNARELSLAEIKEMRDKTELEIESFVHGALCYCYSGKCLMSSMIGGRSGNRGRCAQPCRMPYQLQIDGVNKGNGYFLSPKDIKTLEILPKLIEAGIDSFKIEGRMKSPEYTAAVTSAYRKYRDLYYELGEAGYAEYQKHRSGELEKDVRELSDIYNRGGFSRGYYEMRNGISMMSLERPNHSGVPVGKVVKNTDYNMIIELTEDINAQDILEVRKGNEVLYEYTVKTGESKGKKVTANYKKGLKILPGLSVYRTRNNSLLSRLSEKYLEEKSRIPIKGHFIAAAGEPLCLILSAYDKEIRVYGDIPELAENQPITKERLYKQLDKLGDTEVYFDTLTIDITGNLFIPVGKLNELRREGVQTLIRELTDYYRREEVTEKSIFTYSETNEQKSLAVSVLVQTETQLEAVWDNPHVKEIILESDMNSFTELTHYTQEIKNRGKQAIIALPHVFRRNSYELFQKNKSYLEDNTIDGYLVRTLEEYELLHMNFQTKKRLIGDTYLYAMNRHGAAYLKKLGFQGITAPLELNFQELSEISEMYQYYTVYSKLPVMISAQCLYLTGDNRDKKQINGISAEACCLRDSKEAYLYDRFQNAFPVMRHCRECYNVIYNSKTFSLLSLAGDVKKLNPAYIRLDFTGESRAETKNVLNNFIDAYILDKPFSEKETDITRGHFKRGVE</sequence>